<gene>
    <name evidence="1" type="ORF">AWC22_01865</name>
</gene>
<dbReference type="STRING" id="486698.AWC22_01865"/>
<proteinExistence type="predicted"/>
<dbReference type="SUPFAM" id="SSF52467">
    <property type="entry name" value="DHS-like NAD/FAD-binding domain"/>
    <property type="match status" value="1"/>
</dbReference>
<evidence type="ECO:0000313" key="2">
    <source>
        <dbReference type="Proteomes" id="UP000193087"/>
    </source>
</evidence>
<dbReference type="InterPro" id="IPR029035">
    <property type="entry name" value="DHS-like_NAD/FAD-binding_dom"/>
</dbReference>
<sequence>MLNWELGIARRAGGAPWSIPGCYPGQFQVSQTGKTVSAPALHPLGFGAIEHRAGRQTSKTIVALDKDQRHPSSKSPTTC</sequence>
<name>A0A1X2BS65_9MYCO</name>
<dbReference type="Proteomes" id="UP000193087">
    <property type="component" value="Unassembled WGS sequence"/>
</dbReference>
<reference evidence="1 2" key="1">
    <citation type="submission" date="2016-01" db="EMBL/GenBank/DDBJ databases">
        <title>The new phylogeny of the genus Mycobacterium.</title>
        <authorList>
            <person name="Tarcisio F."/>
            <person name="Conor M."/>
            <person name="Antonella G."/>
            <person name="Elisabetta G."/>
            <person name="Giulia F.S."/>
            <person name="Sara T."/>
            <person name="Anna F."/>
            <person name="Clotilde B."/>
            <person name="Roberto B."/>
            <person name="Veronica D.S."/>
            <person name="Fabio R."/>
            <person name="Monica P."/>
            <person name="Olivier J."/>
            <person name="Enrico T."/>
            <person name="Nicola S."/>
        </authorList>
    </citation>
    <scope>NUCLEOTIDE SEQUENCE [LARGE SCALE GENOMIC DNA]</scope>
    <source>
        <strain evidence="1 2">DSM 45176</strain>
    </source>
</reference>
<protein>
    <submittedName>
        <fullName evidence="1">Uncharacterized protein</fullName>
    </submittedName>
</protein>
<dbReference type="AlphaFoldDB" id="A0A1X2BS65"/>
<dbReference type="Gene3D" id="3.40.50.1220">
    <property type="entry name" value="TPP-binding domain"/>
    <property type="match status" value="1"/>
</dbReference>
<keyword evidence="2" id="KW-1185">Reference proteome</keyword>
<dbReference type="EMBL" id="LQPQ01000188">
    <property type="protein sequence ID" value="ORW66516.1"/>
    <property type="molecule type" value="Genomic_DNA"/>
</dbReference>
<accession>A0A1X2BS65</accession>
<organism evidence="1 2">
    <name type="scientific">Mycobacterium riyadhense</name>
    <dbReference type="NCBI Taxonomy" id="486698"/>
    <lineage>
        <taxon>Bacteria</taxon>
        <taxon>Bacillati</taxon>
        <taxon>Actinomycetota</taxon>
        <taxon>Actinomycetes</taxon>
        <taxon>Mycobacteriales</taxon>
        <taxon>Mycobacteriaceae</taxon>
        <taxon>Mycobacterium</taxon>
    </lineage>
</organism>
<comment type="caution">
    <text evidence="1">The sequence shown here is derived from an EMBL/GenBank/DDBJ whole genome shotgun (WGS) entry which is preliminary data.</text>
</comment>
<evidence type="ECO:0000313" key="1">
    <source>
        <dbReference type="EMBL" id="ORW66516.1"/>
    </source>
</evidence>